<reference evidence="8 9" key="1">
    <citation type="submission" date="2021-06" db="EMBL/GenBank/DDBJ databases">
        <authorList>
            <person name="Criscuolo A."/>
        </authorList>
    </citation>
    <scope>NUCLEOTIDE SEQUENCE [LARGE SCALE GENOMIC DNA]</scope>
    <source>
        <strain evidence="9">CIP 111802</strain>
    </source>
</reference>
<evidence type="ECO:0000313" key="9">
    <source>
        <dbReference type="Proteomes" id="UP000730618"/>
    </source>
</evidence>
<keyword evidence="2" id="KW-0677">Repeat</keyword>
<dbReference type="Pfam" id="PF23763">
    <property type="entry name" value="Beta-barrel_GLAA-B_I"/>
    <property type="match status" value="1"/>
</dbReference>
<proteinExistence type="predicted"/>
<feature type="domain" description="Right handed beta helix" evidence="5">
    <location>
        <begin position="399"/>
        <end position="530"/>
    </location>
</feature>
<evidence type="ECO:0000313" key="8">
    <source>
        <dbReference type="EMBL" id="CAG7650581.1"/>
    </source>
</evidence>
<name>A0ABM8VMV8_9BACL</name>
<feature type="domain" description="GLAA-B beta-barrel" evidence="6">
    <location>
        <begin position="121"/>
        <end position="215"/>
    </location>
</feature>
<evidence type="ECO:0000259" key="7">
    <source>
        <dbReference type="Pfam" id="PF23764"/>
    </source>
</evidence>
<sequence>MNIDLNDFGLTAGREHDATLAVYRALKHCKEVERPTLVFPAGTYQFHPEKAVEGYYHITNHDQGGTRKIAFPLIGPEGLTIDGQGSEFIFHGRIIPFVLEHARNITLRNFSVDWERPMFEQGTVAETGEQSFVIRLREEAKYKVDAGRLYFTFGGREEPVWGLHDIDPNTMAHAYQSGDRISWSSFKKLRMEEIGPGLIRVAGGPRHMPKAGNIIVMRIGRREHPGLFLKDSANVQIDNVTVHHAPGMGLVAQRCTDIRLHRFDVRLKPGSGRAVTATADATHFTNCKGAIVLEDCLFENQLDDPLNVHGIYAKIAERLSDRSILVQLIHGMQKGVVIAEPHDEMNFIRSDSLTSYSSAEVVSADRLNADFTAITFDRPLPETMRIGDAVENKTWNADLTVRGCTVRANRARGFLITTPGKVLLEHNTISAPGAGIKISGDANLWYESGAVGDVTIRHNRFLACNYCFPDWGRAVIDIDPEIAEPEAYAESYHRNIRIEHNVFETFDIGIVYGHSVNGFVFRDNVIRRTSDYPMHKGMPFTIQLKAVKNSCISGNECPEDARTAFIGTEKVDISADHSAKVDGTNRIII</sequence>
<keyword evidence="3 8" id="KW-0378">Hydrolase</keyword>
<dbReference type="GO" id="GO:0016798">
    <property type="term" value="F:hydrolase activity, acting on glycosyl bonds"/>
    <property type="evidence" value="ECO:0007669"/>
    <property type="project" value="UniProtKB-KW"/>
</dbReference>
<dbReference type="EC" id="3.2.1.-" evidence="8"/>
<organism evidence="8 9">
    <name type="scientific">Paenibacillus allorhizosphaerae</name>
    <dbReference type="NCBI Taxonomy" id="2849866"/>
    <lineage>
        <taxon>Bacteria</taxon>
        <taxon>Bacillati</taxon>
        <taxon>Bacillota</taxon>
        <taxon>Bacilli</taxon>
        <taxon>Bacillales</taxon>
        <taxon>Paenibacillaceae</taxon>
        <taxon>Paenibacillus</taxon>
    </lineage>
</organism>
<keyword evidence="4 8" id="KW-0326">Glycosidase</keyword>
<dbReference type="InterPro" id="IPR057275">
    <property type="entry name" value="Beta-barrel_GLAA-B_I"/>
</dbReference>
<evidence type="ECO:0000256" key="1">
    <source>
        <dbReference type="ARBA" id="ARBA00022729"/>
    </source>
</evidence>
<evidence type="ECO:0000256" key="3">
    <source>
        <dbReference type="ARBA" id="ARBA00022801"/>
    </source>
</evidence>
<keyword evidence="9" id="KW-1185">Reference proteome</keyword>
<gene>
    <name evidence="8" type="primary">glaB_2</name>
    <name evidence="8" type="ORF">PAECIP111802_04756</name>
</gene>
<dbReference type="Pfam" id="PF13229">
    <property type="entry name" value="Beta_helix"/>
    <property type="match status" value="1"/>
</dbReference>
<evidence type="ECO:0000256" key="2">
    <source>
        <dbReference type="ARBA" id="ARBA00022737"/>
    </source>
</evidence>
<dbReference type="Pfam" id="PF23764">
    <property type="entry name" value="Beta-barrel_GLAA-B_II"/>
    <property type="match status" value="1"/>
</dbReference>
<dbReference type="RefSeq" id="WP_218101030.1">
    <property type="nucleotide sequence ID" value="NZ_CAJVCE010000015.1"/>
</dbReference>
<evidence type="ECO:0000256" key="4">
    <source>
        <dbReference type="ARBA" id="ARBA00023295"/>
    </source>
</evidence>
<keyword evidence="1" id="KW-0732">Signal</keyword>
<dbReference type="EMBL" id="CAJVCE010000015">
    <property type="protein sequence ID" value="CAG7650581.1"/>
    <property type="molecule type" value="Genomic_DNA"/>
</dbReference>
<evidence type="ECO:0000259" key="6">
    <source>
        <dbReference type="Pfam" id="PF23763"/>
    </source>
</evidence>
<comment type="caution">
    <text evidence="8">The sequence shown here is derived from an EMBL/GenBank/DDBJ whole genome shotgun (WGS) entry which is preliminary data.</text>
</comment>
<dbReference type="InterPro" id="IPR039448">
    <property type="entry name" value="Beta_helix"/>
</dbReference>
<dbReference type="InterPro" id="IPR006626">
    <property type="entry name" value="PbH1"/>
</dbReference>
<protein>
    <submittedName>
        <fullName evidence="8">Alpha-1,3-galactosidase B</fullName>
        <ecNumber evidence="8">3.2.1.-</ecNumber>
    </submittedName>
</protein>
<accession>A0ABM8VMV8</accession>
<feature type="domain" description="GLAA-B beta-barrel" evidence="7">
    <location>
        <begin position="324"/>
        <end position="390"/>
    </location>
</feature>
<evidence type="ECO:0000259" key="5">
    <source>
        <dbReference type="Pfam" id="PF13229"/>
    </source>
</evidence>
<dbReference type="InterPro" id="IPR056441">
    <property type="entry name" value="Beta-barrel_GLAA-B_II"/>
</dbReference>
<dbReference type="SMART" id="SM00710">
    <property type="entry name" value="PbH1"/>
    <property type="match status" value="6"/>
</dbReference>
<dbReference type="Proteomes" id="UP000730618">
    <property type="component" value="Unassembled WGS sequence"/>
</dbReference>